<feature type="compositionally biased region" description="Low complexity" evidence="7">
    <location>
        <begin position="3052"/>
        <end position="3065"/>
    </location>
</feature>
<feature type="region of interest" description="Disordered" evidence="7">
    <location>
        <begin position="1946"/>
        <end position="2043"/>
    </location>
</feature>
<dbReference type="PANTHER" id="PTHR14167:SF116">
    <property type="entry name" value="CAP, ISOFORM AC"/>
    <property type="match status" value="1"/>
</dbReference>
<feature type="compositionally biased region" description="Polar residues" evidence="7">
    <location>
        <begin position="1268"/>
        <end position="1277"/>
    </location>
</feature>
<feature type="compositionally biased region" description="Basic residues" evidence="7">
    <location>
        <begin position="401"/>
        <end position="412"/>
    </location>
</feature>
<feature type="region of interest" description="Disordered" evidence="7">
    <location>
        <begin position="3297"/>
        <end position="3377"/>
    </location>
</feature>
<feature type="compositionally biased region" description="Basic and acidic residues" evidence="7">
    <location>
        <begin position="3361"/>
        <end position="3371"/>
    </location>
</feature>
<feature type="region of interest" description="Disordered" evidence="7">
    <location>
        <begin position="3815"/>
        <end position="3912"/>
    </location>
</feature>
<dbReference type="FunFam" id="2.30.42.10:FF:000055">
    <property type="entry name" value="PDZ and LIM domain protein 3"/>
    <property type="match status" value="1"/>
</dbReference>
<evidence type="ECO:0000259" key="8">
    <source>
        <dbReference type="PROSITE" id="PS50002"/>
    </source>
</evidence>
<keyword evidence="3" id="KW-0677">Repeat</keyword>
<feature type="region of interest" description="Disordered" evidence="7">
    <location>
        <begin position="364"/>
        <end position="445"/>
    </location>
</feature>
<feature type="domain" description="SoHo" evidence="10">
    <location>
        <begin position="2379"/>
        <end position="2442"/>
    </location>
</feature>
<feature type="compositionally biased region" description="Polar residues" evidence="7">
    <location>
        <begin position="3328"/>
        <end position="3344"/>
    </location>
</feature>
<evidence type="ECO:0000256" key="7">
    <source>
        <dbReference type="SAM" id="MobiDB-lite"/>
    </source>
</evidence>
<evidence type="ECO:0000256" key="1">
    <source>
        <dbReference type="ARBA" id="ARBA00004282"/>
    </source>
</evidence>
<evidence type="ECO:0000256" key="5">
    <source>
        <dbReference type="PROSITE-ProRule" id="PRU00192"/>
    </source>
</evidence>
<evidence type="ECO:0000259" key="10">
    <source>
        <dbReference type="PROSITE" id="PS50831"/>
    </source>
</evidence>
<feature type="region of interest" description="Disordered" evidence="7">
    <location>
        <begin position="1718"/>
        <end position="1778"/>
    </location>
</feature>
<evidence type="ECO:0000313" key="11">
    <source>
        <dbReference type="EMBL" id="CAG6629963.1"/>
    </source>
</evidence>
<sequence length="4617" mass="521307">MTSRVILLEGGPPWGFRMTSGAENSNIPLKISRVNPGSKAAQKGIREGDIITSINGQPSMKLNPTDAQKLLKQAGANLKLGLNENGANKKSDTRTKPKTQGQIETAKTENQSEPKEKESSGPEDKEEEFATVKKKGRRGRRKHKLNHDNEEFKLRDNSEETLNRIMGIDNTCREIDLTYCMNESGPSTDKRYSAMSPDLSPARKMPDIKNYPEYLNPFNSDLDENDKRNSSSEKRTSSTVKVTVTELGDGLGNDSIHSSMTTLTDDSGGTSRSARRRRRRKQMKVQIGSLENVTVSVAQSVDSANVSTAQSLDSVNKGSCDSVESQLDVQDTNVSSETLTTETTGDDEASKPLNLLSCLSFRSSKPADDKAHTSGSLQNEFNKQGDSNVLSVTSTPPSIPGRKKKRKNKKKVKETTESKDIVGDSLESEEVSSKVENASEQEKDVSCGKLKNIFSRRKSKDEETNVNKDSKKPVEEAVIVPTKVVKEDRSTTIVPEKTQTNNKKKKSKKTHNEPIKRTDNFIQYADIVKNNDEIIQVTEIHSNQTLTNVDRANEILHLDDALLHQAVKTDFITMRAQKQDKNVNDRGKRWKCEDGVQIIEQIRPESYASSSKEPDNEVKTSITLSETEEQNQTEEDCKKIDDLFEQILMENEINDIVKKSLVQNSEENQALENATVVLECTTDSPAFKENIHVEESTKVERPHSLDTSGLKNITVTKSNNGQKDIVEIKPHHLMLDNLSCENNLITSTCYQENVITYENIAHENETKSRKKVVISEENNTSYGETIPENESVVNAEQEFGYFDDSEDEERTLADETVERNQNPDTSDADIADYNNLSPKNGDEHQSTTPEPMLKVNSDPSVSSVQVYNKPSPKRENTLTSDVVSFEEDEILQNLLNNLMLGEDSKRDRPIEIENNIDSTVVETSMEYDDANNVYIEEYIDDIHDRLDQKPYEEIIIKKEYNVRSMPETCYISVPGCRYLDVITEEASDISDGERNRIISAIEVSDIDDDDSSKDNDSFIVHNEMESQFTDYGNGGIDFSWQGKPLEEIDDVEIVYEEDESPLDVDQTENKIEMFIEPKTKAATRNTECDQHGLTPIDIYSKVNPTYVKEIKTVQIKDLEEPQRAHILETYSPKVDRKTLEKKKREAFFSENLDILNSNISLYGDENCLNQHNPDADLYNNYPDLIKVRNNNLEKSPEHLVQREFVKPECSGYNHTVESAKTEKINPVNELSPIQIDKCLDPPKDIDVTANYDIYVSMTGSKKEEDPDSINTNAGSKPSNEEEILNGTVAASVSKADDADVGDNYTSEVKTNQKCQRQTSSSSDTTQSTEKIHHDEVVFPGPKIKSLKEMAIDNLLIQPNGFETLLDIGIPIQEILEDLTGSNETLSFIETEKIQENYDRNEFLPNDKLHPILSVSTCEPKPPTPPPRRDSYIRMELGSDYTRNDFVPSSNILTPQSCPLSPRSSSSLSSLAYPINQINDQWMGLQSEDPQLIACISPSQSSSSKPMTPKEVSSLIDLHQKFVERRGYHESGETSSRSTPNSGRKTPKSPHKPIQLGDISRENVQKLQSKNRDSGDYTPELLQEAANLLSLKHYHDCRQRKMAHERSVTESNELSNLESKYPFKEEKHIEMSSTNAPTVDNITSPNNIVKNEDFTTCEASESDQSNTKTIKKTEMDNKFENESRPSKLLALIQEYKEQTSSVMECIPERERKDMHTSNVDEPLYSTNQSKFKSETINNTPNRNSSGQSERITRMIENNNSPASRIPTRNIIPPREFSEGTKLNNYQLEEKRGLQRGSDPTLLTGPNSMQTNSINKELTSDGIITNKSNTREYETINSSIQQEIDKLESFDFETLLKNFEDKNKPAEPGPVTSNSKPTNEEKEKNSVIVQYKISKKGDIAELNNNYDFEKQEIIKKDTSKVVVHINKITTKDNINIVEELQQDELQSLTNNDKKSSENMNRSIEDECSIPFATNDMGVQTVERREKKSKIPVKKSPTGLPVSPITASQPKPASHHHKKCLQTPSNKVQKSKSVELQKSKSSNSNTQLESMYNEYMKEISAKKDRRKKRMIKLDEKATSLTNIKETINASDIYTTSIKVKNQLENEFMNKVKQRMNKYGINMKDYEVTNDYFSSDDDSERDVPKHLQEFIEISKTGTWSPATTPEVQRKSLEDSVKEVTDQNKRVDQSEAPAPIWTPKSAPSSPTAQRKFKPVNFKSPTLSRKAGNVSRNAENSTVTKPPTPRSLPVSPSPSQSNVIPPPTPPPSLSTPDSPVQSRSGPISRSSSSELTSTQTLSQTLHSSTSQKSQQSTSQHTSSSYSSSSIPRPSVSPHLPKSQNPTITLLQKAREGQLPKGASYLESNMPEQQQKDQNDNNIDSINETKSKPRKAAGVGPIIQEGVPTSLRSEVDEENKEKWYKKMYDSLHKFGSDQDYVTVRYKTKRKEDGHHGYSSEPEGVTGNKYATLDRRRVARSNKENEFVSAVKIVDNISYQNSIKHAMEIYKNQPGRIENYQPGHSSISEKEAKQWWDDMMDIFDEQMEQGKGRTIPTVVNSPTSRHPFMTYALKESGYESDSTLVFKKRDENQREHLSPTEQKIAYKVIQQGGEVPLHGLRKAAPEKPKDDTDIEYFPISPHLTRIRVHKNKKHLIPDPDLMREIICYPVTSIETHAPPPIFVNYKRTAPAAKYIPPTPPQRKSSQYNSTLRYINKLSISPTRASRNSPGIEVDSNVEYLKDRIIHKLDVSRPKSLSPKPISRVNSGTFRVKSLSPRKTATPVLKRQESIIRSSASSPVHQSSAQVHSSTMTRSAPTGTTSKLTSSVKVKSVSPSNVRSTLSLSPISKRTSSDLTSRSGTRSVSQPKPSTSRYSSPPIASSSRVSSSSPLYRVSRNESPSPGYRTKDGVRVTGPTLTSSIRSRRDQTQVLNSRLNKSPDLKSPNEVKKANILTEKQAKERILKGSKTVPPGTVVKSSTTYYTSTKNPKKAKEDKALRVTVAISAKGREILRASSVTGTAIDDRDDVKSNSTASTVNTKSTKLASEIENKKSMSSSKETLVSEPSKSTTSSKFSTSKKISNEDSNLKSPRKKSPARSSLASKPLAIIKTLSGKKVVTDVKKDGKESKKTKKVKSDSETASSSQKNGKKSKKLSKSKSETDDTDNVYEEIRKSEKAKPELIETKNPGPLLSDKFFQHLFLRDFSPSPSVSSSICRSSSVLEKAQKFQDLSEKPTSYKSEPSLGLLNVYLANKRPVSESKFCSLDRDNKEKSHRSPSPYLRYRRSEFLDKIDRFDRPNDVWSQSSSFSRVQSPVAANIKGRSSSEPPLSPLSTTEEPEDVQKETLSPSTRRIRNAQSSAKSEELSGSWKKGHRARSAGDNEPHDCVIDSVQPSHRSELNISDQYRDYHTYVLELMHSHKKSQRFKELHTFYSSLERMGELEKTTSNTDLRPRLKNEEIIDFDRWKQLRTKEKAEEELKVLYNKLKDDQKEKDLLFVTKDTDKWQRNKDRGLRNKEKSVEDLKQKFIDVPKEETMMEENKKRALDMKKDVYKPLWRGSSVVDLASSLKSTTASIRGRPVTEVDRTAGTIPRPSGSKCTKYIGNRLWSSLSRDQVNSLKQQLSEIYSTVSNLKRERINRMINKQKDCEIEITKDKPMPPGSESLHVRSSSFMTKDDTFTPVVKKKEAKRKEIMKSDSIGGISCWKTTSSSSASSPTNLLSESDKRKISMTLSKEVLEKVGRKNSFKKKKRSSSALVIPRETLGAVAAVKSTKRKTLPMKTTEPQSPRTCYSLDISEFENDIPDKNYLLVLGEKESDRKLMDDWSKKQITNGTTSTTTVVTETEGTSSSDASTVIHLGSREDVYNKQKEPKSTDKKKKSRRKEKEVTTKTKSIITFPEETSERRIENIAIQKSSTPSKRSIEAASASPTNTLQHAHSFTDLHELFGERKTYQNKETKKSSETVRARQVSSSYSRPSSQGYVSGDTIFRSRSVSPDPMRHYRTYLNVVKSGDVRKLRNLYESYEFLNEFCNNFEICSKRFQSDPEIIRNIIASESQVIRGQEYGDVQTLRRKFERRTRPKYRSLSPVLRHPFRAEQRYMPHINIISKLATLQRISSPERPRPPDPFRSGVVDTIKQVFERQDDNVSIMGQMYTSSPDIRELKHIAPYLECEWIAHKHPELASPRPKSVSPVRKHKSSILKTEYDPRVHQPLFRYVPKQEVVAYRGQYRTGWTTPLKPSVTFKDPAGPKVASVPVREYQSLSPGTLCPESPHKYVDSEVTLQYRRPVRNEIKELISEEELARRQAEAMRRIYQEERRRKYLQELHDISSRRHTDNFTPSQKSPIPLNRYDDYTYEDSSRPQSRTRDRTPEPKLVARALYNFVGQTSKELSFKKGDIIFVRRQVDKNWYEGEHNAMIGLFPFNYVEIIPYDKIRTAPKKLSEGQARAKFNFVAQTHLELSLVKGELVTLTRRVDNNWFEGRIGNRRGIFPVTYVEVLVEPGERAASPMSQGTLSSSSKPVAAPAAHSLIHNGAPSQHSYQPNSFTSVQQSRDSKSHVSSTPVGGGAPMDQTLHIDTHSDPVPYRALYSYKPQNDDELELREGETVFVMEKCDDGWYVGSSQRSGCFGTFPGNYVERAS</sequence>
<feature type="region of interest" description="Disordered" evidence="7">
    <location>
        <begin position="184"/>
        <end position="287"/>
    </location>
</feature>
<proteinExistence type="predicted"/>
<feature type="region of interest" description="Disordered" evidence="7">
    <location>
        <begin position="3009"/>
        <end position="3087"/>
    </location>
</feature>
<feature type="region of interest" description="Disordered" evidence="7">
    <location>
        <begin position="1258"/>
        <end position="1333"/>
    </location>
</feature>
<feature type="compositionally biased region" description="Low complexity" evidence="7">
    <location>
        <begin position="2807"/>
        <end position="2823"/>
    </location>
</feature>
<feature type="compositionally biased region" description="Low complexity" evidence="7">
    <location>
        <begin position="1317"/>
        <end position="1328"/>
    </location>
</feature>
<feature type="compositionally biased region" description="Basic residues" evidence="7">
    <location>
        <begin position="3132"/>
        <end position="3141"/>
    </location>
</feature>
<feature type="region of interest" description="Disordered" evidence="7">
    <location>
        <begin position="3934"/>
        <end position="3962"/>
    </location>
</feature>
<feature type="region of interest" description="Disordered" evidence="7">
    <location>
        <begin position="4509"/>
        <end position="4556"/>
    </location>
</feature>
<feature type="compositionally biased region" description="Basic and acidic residues" evidence="7">
    <location>
        <begin position="1670"/>
        <end position="1684"/>
    </location>
</feature>
<feature type="region of interest" description="Disordered" evidence="7">
    <location>
        <begin position="1857"/>
        <end position="1882"/>
    </location>
</feature>
<dbReference type="Pfam" id="PF07653">
    <property type="entry name" value="SH3_2"/>
    <property type="match status" value="1"/>
</dbReference>
<dbReference type="SMART" id="SM00228">
    <property type="entry name" value="PDZ"/>
    <property type="match status" value="1"/>
</dbReference>
<feature type="region of interest" description="Disordered" evidence="7">
    <location>
        <begin position="2438"/>
        <end position="2457"/>
    </location>
</feature>
<dbReference type="CDD" id="cd11782">
    <property type="entry name" value="SH3_Sorbs_2"/>
    <property type="match status" value="1"/>
</dbReference>
<feature type="compositionally biased region" description="Basic residues" evidence="7">
    <location>
        <begin position="273"/>
        <end position="283"/>
    </location>
</feature>
<feature type="compositionally biased region" description="Basic and acidic residues" evidence="7">
    <location>
        <begin position="225"/>
        <end position="236"/>
    </location>
</feature>
<feature type="region of interest" description="Disordered" evidence="7">
    <location>
        <begin position="1524"/>
        <end position="1560"/>
    </location>
</feature>
<feature type="compositionally biased region" description="Basic and acidic residues" evidence="7">
    <location>
        <begin position="3840"/>
        <end position="3855"/>
    </location>
</feature>
<dbReference type="SUPFAM" id="SSF50156">
    <property type="entry name" value="PDZ domain-like"/>
    <property type="match status" value="1"/>
</dbReference>
<dbReference type="Pfam" id="PF00018">
    <property type="entry name" value="SH3_1"/>
    <property type="match status" value="1"/>
</dbReference>
<dbReference type="PROSITE" id="PS50831">
    <property type="entry name" value="SOHO"/>
    <property type="match status" value="1"/>
</dbReference>
<dbReference type="CDD" id="cd11780">
    <property type="entry name" value="SH3_Sorbs_3"/>
    <property type="match status" value="1"/>
</dbReference>
<feature type="region of interest" description="Disordered" evidence="7">
    <location>
        <begin position="489"/>
        <end position="515"/>
    </location>
</feature>
<feature type="compositionally biased region" description="Pro residues" evidence="7">
    <location>
        <begin position="2254"/>
        <end position="2263"/>
    </location>
</feature>
<dbReference type="SUPFAM" id="SSF50044">
    <property type="entry name" value="SH3-domain"/>
    <property type="match status" value="3"/>
</dbReference>
<dbReference type="FunFam" id="2.30.30.40:FF:000001">
    <property type="entry name" value="Sorbin and SH3 domain-containing protein 1 isoform 2"/>
    <property type="match status" value="1"/>
</dbReference>
<feature type="compositionally biased region" description="Polar residues" evidence="7">
    <location>
        <begin position="373"/>
        <end position="396"/>
    </location>
</feature>
<feature type="compositionally biased region" description="Low complexity" evidence="7">
    <location>
        <begin position="3308"/>
        <end position="3319"/>
    </location>
</feature>
<feature type="compositionally biased region" description="Polar residues" evidence="7">
    <location>
        <begin position="2824"/>
        <end position="2856"/>
    </location>
</feature>
<feature type="region of interest" description="Disordered" evidence="7">
    <location>
        <begin position="2150"/>
        <end position="2333"/>
    </location>
</feature>
<evidence type="ECO:0000256" key="6">
    <source>
        <dbReference type="SAM" id="Coils"/>
    </source>
</evidence>
<dbReference type="CDD" id="cd11781">
    <property type="entry name" value="SH3_Sorbs_1"/>
    <property type="match status" value="1"/>
</dbReference>
<dbReference type="InterPro" id="IPR036034">
    <property type="entry name" value="PDZ_sf"/>
</dbReference>
<feature type="compositionally biased region" description="Basic and acidic residues" evidence="7">
    <location>
        <begin position="3934"/>
        <end position="3946"/>
    </location>
</feature>
<feature type="region of interest" description="Disordered" evidence="7">
    <location>
        <begin position="2360"/>
        <end position="2389"/>
    </location>
</feature>
<keyword evidence="2 5" id="KW-0728">SH3 domain</keyword>
<feature type="domain" description="PDZ" evidence="9">
    <location>
        <begin position="11"/>
        <end position="86"/>
    </location>
</feature>
<feature type="region of interest" description="Disordered" evidence="7">
    <location>
        <begin position="310"/>
        <end position="351"/>
    </location>
</feature>
<feature type="region of interest" description="Disordered" evidence="7">
    <location>
        <begin position="1656"/>
        <end position="1684"/>
    </location>
</feature>
<evidence type="ECO:0000256" key="2">
    <source>
        <dbReference type="ARBA" id="ARBA00022443"/>
    </source>
</evidence>
<feature type="compositionally biased region" description="Polar residues" evidence="7">
    <location>
        <begin position="2224"/>
        <end position="2235"/>
    </location>
</feature>
<dbReference type="EMBL" id="HBUF01072229">
    <property type="protein sequence ID" value="CAG6629963.1"/>
    <property type="molecule type" value="Transcribed_RNA"/>
</dbReference>
<feature type="domain" description="SH3" evidence="8">
    <location>
        <begin position="4557"/>
        <end position="4617"/>
    </location>
</feature>
<dbReference type="InterPro" id="IPR036028">
    <property type="entry name" value="SH3-like_dom_sf"/>
</dbReference>
<feature type="compositionally biased region" description="Polar residues" evidence="7">
    <location>
        <begin position="857"/>
        <end position="868"/>
    </location>
</feature>
<feature type="compositionally biased region" description="Low complexity" evidence="7">
    <location>
        <begin position="2781"/>
        <end position="2797"/>
    </location>
</feature>
<dbReference type="PROSITE" id="PS50002">
    <property type="entry name" value="SH3"/>
    <property type="match status" value="3"/>
</dbReference>
<keyword evidence="4" id="KW-0965">Cell junction</keyword>
<feature type="coiled-coil region" evidence="6">
    <location>
        <begin position="4268"/>
        <end position="4295"/>
    </location>
</feature>
<dbReference type="Pfam" id="PF14604">
    <property type="entry name" value="SH3_9"/>
    <property type="match status" value="1"/>
</dbReference>
<feature type="compositionally biased region" description="Basic residues" evidence="7">
    <location>
        <begin position="132"/>
        <end position="145"/>
    </location>
</feature>
<feature type="compositionally biased region" description="Polar residues" evidence="7">
    <location>
        <begin position="4512"/>
        <end position="4540"/>
    </location>
</feature>
<dbReference type="InterPro" id="IPR001478">
    <property type="entry name" value="PDZ"/>
</dbReference>
<dbReference type="GO" id="GO:0070161">
    <property type="term" value="C:anchoring junction"/>
    <property type="evidence" value="ECO:0007669"/>
    <property type="project" value="UniProtKB-SubCell"/>
</dbReference>
<feature type="compositionally biased region" description="Polar residues" evidence="7">
    <location>
        <begin position="1532"/>
        <end position="1543"/>
    </location>
</feature>
<organism evidence="11">
    <name type="scientific">Cacopsylla melanoneura</name>
    <dbReference type="NCBI Taxonomy" id="428564"/>
    <lineage>
        <taxon>Eukaryota</taxon>
        <taxon>Metazoa</taxon>
        <taxon>Ecdysozoa</taxon>
        <taxon>Arthropoda</taxon>
        <taxon>Hexapoda</taxon>
        <taxon>Insecta</taxon>
        <taxon>Pterygota</taxon>
        <taxon>Neoptera</taxon>
        <taxon>Paraneoptera</taxon>
        <taxon>Hemiptera</taxon>
        <taxon>Sternorrhyncha</taxon>
        <taxon>Psylloidea</taxon>
        <taxon>Psyllidae</taxon>
        <taxon>Psyllinae</taxon>
        <taxon>Cacopsylla</taxon>
    </lineage>
</organism>
<dbReference type="SMART" id="SM00326">
    <property type="entry name" value="SH3"/>
    <property type="match status" value="3"/>
</dbReference>
<evidence type="ECO:0000256" key="3">
    <source>
        <dbReference type="ARBA" id="ARBA00022737"/>
    </source>
</evidence>
<dbReference type="InterPro" id="IPR050384">
    <property type="entry name" value="Endophilin_SH3RF"/>
</dbReference>
<evidence type="ECO:0000259" key="9">
    <source>
        <dbReference type="PROSITE" id="PS50106"/>
    </source>
</evidence>
<feature type="region of interest" description="Disordered" evidence="7">
    <location>
        <begin position="81"/>
        <end position="152"/>
    </location>
</feature>
<feature type="region of interest" description="Disordered" evidence="7">
    <location>
        <begin position="3245"/>
        <end position="3264"/>
    </location>
</feature>
<feature type="region of interest" description="Disordered" evidence="7">
    <location>
        <begin position="605"/>
        <end position="635"/>
    </location>
</feature>
<dbReference type="InterPro" id="IPR001452">
    <property type="entry name" value="SH3_domain"/>
</dbReference>
<feature type="compositionally biased region" description="Polar residues" evidence="7">
    <location>
        <begin position="1656"/>
        <end position="1667"/>
    </location>
</feature>
<feature type="domain" description="SH3" evidence="8">
    <location>
        <begin position="4350"/>
        <end position="4409"/>
    </location>
</feature>
<feature type="compositionally biased region" description="Polar residues" evidence="7">
    <location>
        <begin position="3039"/>
        <end position="3051"/>
    </location>
</feature>
<feature type="compositionally biased region" description="Basic and acidic residues" evidence="7">
    <location>
        <begin position="3154"/>
        <end position="3168"/>
    </location>
</feature>
<dbReference type="Pfam" id="PF00595">
    <property type="entry name" value="PDZ"/>
    <property type="match status" value="1"/>
</dbReference>
<feature type="compositionally biased region" description="Low complexity" evidence="7">
    <location>
        <begin position="2857"/>
        <end position="2881"/>
    </location>
</feature>
<reference evidence="11" key="1">
    <citation type="submission" date="2021-05" db="EMBL/GenBank/DDBJ databases">
        <authorList>
            <person name="Alioto T."/>
            <person name="Alioto T."/>
            <person name="Gomez Garrido J."/>
        </authorList>
    </citation>
    <scope>NUCLEOTIDE SEQUENCE</scope>
</reference>
<feature type="region of interest" description="Disordered" evidence="7">
    <location>
        <begin position="4309"/>
        <end position="4350"/>
    </location>
</feature>
<dbReference type="Gene3D" id="2.30.42.10">
    <property type="match status" value="1"/>
</dbReference>
<dbReference type="InterPro" id="IPR003127">
    <property type="entry name" value="SoHo_dom"/>
</dbReference>
<feature type="compositionally biased region" description="Basic and acidic residues" evidence="7">
    <location>
        <begin position="413"/>
        <end position="422"/>
    </location>
</feature>
<comment type="subcellular location">
    <subcellularLocation>
        <location evidence="1">Cell junction</location>
    </subcellularLocation>
</comment>
<feature type="region of interest" description="Disordered" evidence="7">
    <location>
        <begin position="3104"/>
        <end position="3175"/>
    </location>
</feature>
<feature type="compositionally biased region" description="Basic and acidic residues" evidence="7">
    <location>
        <begin position="106"/>
        <end position="131"/>
    </location>
</feature>
<feature type="region of interest" description="Disordered" evidence="7">
    <location>
        <begin position="807"/>
        <end position="879"/>
    </location>
</feature>
<feature type="domain" description="SH3" evidence="8">
    <location>
        <begin position="4419"/>
        <end position="4478"/>
    </location>
</feature>
<feature type="compositionally biased region" description="Low complexity" evidence="7">
    <location>
        <begin position="2264"/>
        <end position="2319"/>
    </location>
</feature>
<feature type="region of interest" description="Disordered" evidence="7">
    <location>
        <begin position="2739"/>
        <end position="2916"/>
    </location>
</feature>
<dbReference type="PROSITE" id="PS50106">
    <property type="entry name" value="PDZ"/>
    <property type="match status" value="1"/>
</dbReference>
<name>A0A8D8QDL7_9HEMI</name>
<feature type="compositionally biased region" description="Polar residues" evidence="7">
    <location>
        <begin position="1303"/>
        <end position="1316"/>
    </location>
</feature>
<feature type="compositionally biased region" description="Polar residues" evidence="7">
    <location>
        <begin position="255"/>
        <end position="270"/>
    </location>
</feature>
<feature type="compositionally biased region" description="Low complexity" evidence="7">
    <location>
        <begin position="237"/>
        <end position="246"/>
    </location>
</feature>
<feature type="compositionally biased region" description="Polar residues" evidence="7">
    <location>
        <begin position="310"/>
        <end position="334"/>
    </location>
</feature>
<keyword evidence="6" id="KW-0175">Coiled coil</keyword>
<feature type="compositionally biased region" description="Polar residues" evidence="7">
    <location>
        <begin position="1718"/>
        <end position="1761"/>
    </location>
</feature>
<protein>
    <submittedName>
        <fullName evidence="11">Sorbin and SH3 domain-containing protein 1</fullName>
    </submittedName>
</protein>
<dbReference type="PANTHER" id="PTHR14167">
    <property type="entry name" value="SH3 DOMAIN-CONTAINING"/>
    <property type="match status" value="1"/>
</dbReference>
<feature type="compositionally biased region" description="Low complexity" evidence="7">
    <location>
        <begin position="3815"/>
        <end position="3831"/>
    </location>
</feature>
<feature type="compositionally biased region" description="Basic and acidic residues" evidence="7">
    <location>
        <begin position="2163"/>
        <end position="2184"/>
    </location>
</feature>
<feature type="compositionally biased region" description="Low complexity" evidence="7">
    <location>
        <begin position="3948"/>
        <end position="3962"/>
    </location>
</feature>
<feature type="compositionally biased region" description="Polar residues" evidence="7">
    <location>
        <begin position="3016"/>
        <end position="3030"/>
    </location>
</feature>
<feature type="compositionally biased region" description="Basic and acidic residues" evidence="7">
    <location>
        <begin position="3104"/>
        <end position="3123"/>
    </location>
</feature>
<accession>A0A8D8QDL7</accession>
<evidence type="ECO:0000256" key="4">
    <source>
        <dbReference type="ARBA" id="ARBA00022949"/>
    </source>
</evidence>
<dbReference type="Gene3D" id="2.30.30.40">
    <property type="entry name" value="SH3 Domains"/>
    <property type="match status" value="3"/>
</dbReference>
<feature type="compositionally biased region" description="Polar residues" evidence="7">
    <location>
        <begin position="2151"/>
        <end position="2162"/>
    </location>
</feature>